<evidence type="ECO:0000313" key="4">
    <source>
        <dbReference type="Proteomes" id="UP000501063"/>
    </source>
</evidence>
<feature type="chain" id="PRO_5026338666" evidence="2">
    <location>
        <begin position="23"/>
        <end position="642"/>
    </location>
</feature>
<dbReference type="Proteomes" id="UP000501063">
    <property type="component" value="Plasmid pPniHBP1_1"/>
</dbReference>
<evidence type="ECO:0000313" key="3">
    <source>
        <dbReference type="EMBL" id="QIE91378.1"/>
    </source>
</evidence>
<reference evidence="3 4" key="1">
    <citation type="submission" date="2020-02" db="EMBL/GenBank/DDBJ databases">
        <title>Integrative conjugative elements (ICEs) and plasmids drive adaptation of Pseudomonas nitroreducens strain HBP1 to wastewater environment.</title>
        <authorList>
            <person name="Sentchilo V."/>
            <person name="Carraro N."/>
            <person name="Bertelli C."/>
            <person name="van der Meer J.R."/>
        </authorList>
    </citation>
    <scope>NUCLEOTIDE SEQUENCE [LARGE SCALE GENOMIC DNA]</scope>
    <source>
        <strain evidence="3 4">HBP1</strain>
        <plasmid evidence="4">ppnihbp1_1</plasmid>
    </source>
</reference>
<feature type="region of interest" description="Disordered" evidence="1">
    <location>
        <begin position="120"/>
        <end position="219"/>
    </location>
</feature>
<feature type="compositionally biased region" description="Pro residues" evidence="1">
    <location>
        <begin position="120"/>
        <end position="151"/>
    </location>
</feature>
<proteinExistence type="predicted"/>
<evidence type="ECO:0000256" key="2">
    <source>
        <dbReference type="SAM" id="SignalP"/>
    </source>
</evidence>
<protein>
    <submittedName>
        <fullName evidence="3">Uncharacterized protein</fullName>
    </submittedName>
</protein>
<dbReference type="RefSeq" id="WP_024767817.1">
    <property type="nucleotide sequence ID" value="NZ_CP049142.1"/>
</dbReference>
<name>A0A6G6J7Q0_PSENT</name>
<feature type="signal peptide" evidence="2">
    <location>
        <begin position="1"/>
        <end position="22"/>
    </location>
</feature>
<feature type="compositionally biased region" description="Low complexity" evidence="1">
    <location>
        <begin position="152"/>
        <end position="175"/>
    </location>
</feature>
<evidence type="ECO:0000256" key="1">
    <source>
        <dbReference type="SAM" id="MobiDB-lite"/>
    </source>
</evidence>
<keyword evidence="3" id="KW-0614">Plasmid</keyword>
<sequence>MKKRALALAVISACGLVPQAFAHELAYSKKDNIKVEVPGDASNWCKPDLEMTISRPAWDNQAMLAGLVSKLPFVLGKDCPTAKVIWKAVDASGNLYASGSGTASNLGLVTLAAAQTAPAPAPVQAPTPAPAPATPVATPAPAPAPEAPPAPSVAAEPVQTPAEPAAQPPVATAPAQPTPAPATPAEAPAPSQPAVAETKAETPTAPVPAPAPAAPTAVTAAPTTDFGRGLVVGHPQLVEVTDDAGCKWVMSKTAVEGEVGLAFGSSPSMPCPASGFAEGSFDKLTWKIPNSYRGDNWQRVYVHPSGLMFNKGLEAAVKGKALSFLSANADQALFLVGELPARQMKVYLAFQRGSYRVLGPFNGEPYYVVTTPDESFALDAVEYKKAAVEVFQLLKSTSPSTVDVQNFYVAKSLNDLYPASGWGDDKGKIVRNRLGENRGQFYFDVQEGSNWAMQREKQRLREERFRQEQMAELHTRVLARYEQLKAGMKDYEGRETEALAQMAGIQVRFGSPLALQDPNSSKRVDLMMVHVTGKSGDFYDIDFPAKGRLMSNQEFEKEWYVVPVANVTPYLPLDDGRAIPTFRGNLPFAPEACKQDHCADKVSFGAVLAREFGPDSGIDFSWTPEVSQQYVNAWKNASAQIQ</sequence>
<organism evidence="3 4">
    <name type="scientific">Pseudomonas nitroreducens</name>
    <dbReference type="NCBI Taxonomy" id="46680"/>
    <lineage>
        <taxon>Bacteria</taxon>
        <taxon>Pseudomonadati</taxon>
        <taxon>Pseudomonadota</taxon>
        <taxon>Gammaproteobacteria</taxon>
        <taxon>Pseudomonadales</taxon>
        <taxon>Pseudomonadaceae</taxon>
        <taxon>Pseudomonas</taxon>
    </lineage>
</organism>
<geneLocation type="plasmid" evidence="4">
    <name>ppnihbp1_1</name>
</geneLocation>
<accession>A0A6G6J7Q0</accession>
<dbReference type="AlphaFoldDB" id="A0A6G6J7Q0"/>
<gene>
    <name evidence="3" type="ORF">G5B91_34085</name>
</gene>
<dbReference type="PRINTS" id="PR01217">
    <property type="entry name" value="PRICHEXTENSN"/>
</dbReference>
<feature type="compositionally biased region" description="Low complexity" evidence="1">
    <location>
        <begin position="183"/>
        <end position="204"/>
    </location>
</feature>
<dbReference type="EMBL" id="CP049142">
    <property type="protein sequence ID" value="QIE91378.1"/>
    <property type="molecule type" value="Genomic_DNA"/>
</dbReference>
<keyword evidence="2" id="KW-0732">Signal</keyword>
<dbReference type="KEGG" id="pnt:G5B91_34085"/>